<comment type="similarity">
    <text evidence="7">Belongs to the DNA polymerase HolA subunit family.</text>
</comment>
<evidence type="ECO:0000256" key="2">
    <source>
        <dbReference type="ARBA" id="ARBA00017703"/>
    </source>
</evidence>
<feature type="domain" description="DNA polymerase III subunit delta C-terminal" evidence="11">
    <location>
        <begin position="213"/>
        <end position="332"/>
    </location>
</feature>
<dbReference type="InterPro" id="IPR010372">
    <property type="entry name" value="DNA_pol3_delta_N"/>
</dbReference>
<dbReference type="NCBIfam" id="TIGR01128">
    <property type="entry name" value="holA"/>
    <property type="match status" value="1"/>
</dbReference>
<dbReference type="CDD" id="cd18138">
    <property type="entry name" value="HLD_clamp_pol_III_delta"/>
    <property type="match status" value="1"/>
</dbReference>
<dbReference type="InterPro" id="IPR005790">
    <property type="entry name" value="DNA_polIII_delta"/>
</dbReference>
<dbReference type="Pfam" id="PF14840">
    <property type="entry name" value="DNA_pol3_delt_C"/>
    <property type="match status" value="1"/>
</dbReference>
<keyword evidence="13" id="KW-1185">Reference proteome</keyword>
<evidence type="ECO:0000259" key="10">
    <source>
        <dbReference type="Pfam" id="PF06144"/>
    </source>
</evidence>
<evidence type="ECO:0000256" key="3">
    <source>
        <dbReference type="ARBA" id="ARBA00022679"/>
    </source>
</evidence>
<evidence type="ECO:0000259" key="11">
    <source>
        <dbReference type="Pfam" id="PF14840"/>
    </source>
</evidence>
<evidence type="ECO:0000256" key="9">
    <source>
        <dbReference type="NCBIfam" id="TIGR01128"/>
    </source>
</evidence>
<evidence type="ECO:0000313" key="13">
    <source>
        <dbReference type="Proteomes" id="UP001595384"/>
    </source>
</evidence>
<protein>
    <recommendedName>
        <fullName evidence="2 9">DNA polymerase III subunit delta</fullName>
        <ecNumber evidence="1 9">2.7.7.7</ecNumber>
    </recommendedName>
</protein>
<evidence type="ECO:0000256" key="7">
    <source>
        <dbReference type="ARBA" id="ARBA00034754"/>
    </source>
</evidence>
<dbReference type="SUPFAM" id="SSF48019">
    <property type="entry name" value="post-AAA+ oligomerization domain-like"/>
    <property type="match status" value="1"/>
</dbReference>
<evidence type="ECO:0000256" key="1">
    <source>
        <dbReference type="ARBA" id="ARBA00012417"/>
    </source>
</evidence>
<dbReference type="PANTHER" id="PTHR34388">
    <property type="entry name" value="DNA POLYMERASE III SUBUNIT DELTA"/>
    <property type="match status" value="1"/>
</dbReference>
<reference evidence="13" key="1">
    <citation type="journal article" date="2019" name="Int. J. Syst. Evol. Microbiol.">
        <title>The Global Catalogue of Microorganisms (GCM) 10K type strain sequencing project: providing services to taxonomists for standard genome sequencing and annotation.</title>
        <authorList>
            <consortium name="The Broad Institute Genomics Platform"/>
            <consortium name="The Broad Institute Genome Sequencing Center for Infectious Disease"/>
            <person name="Wu L."/>
            <person name="Ma J."/>
        </authorList>
    </citation>
    <scope>NUCLEOTIDE SEQUENCE [LARGE SCALE GENOMIC DNA]</scope>
    <source>
        <strain evidence="13">KCTC 62784</strain>
    </source>
</reference>
<dbReference type="Gene3D" id="1.20.272.10">
    <property type="match status" value="1"/>
</dbReference>
<dbReference type="Gene3D" id="3.40.50.300">
    <property type="entry name" value="P-loop containing nucleotide triphosphate hydrolases"/>
    <property type="match status" value="1"/>
</dbReference>
<organism evidence="12 13">
    <name type="scientific">Vibrio zhugei</name>
    <dbReference type="NCBI Taxonomy" id="2479546"/>
    <lineage>
        <taxon>Bacteria</taxon>
        <taxon>Pseudomonadati</taxon>
        <taxon>Pseudomonadota</taxon>
        <taxon>Gammaproteobacteria</taxon>
        <taxon>Vibrionales</taxon>
        <taxon>Vibrionaceae</taxon>
        <taxon>Vibrio</taxon>
    </lineage>
</organism>
<evidence type="ECO:0000313" key="12">
    <source>
        <dbReference type="EMBL" id="MFC3022599.1"/>
    </source>
</evidence>
<dbReference type="Gene3D" id="1.10.8.60">
    <property type="match status" value="1"/>
</dbReference>
<dbReference type="PANTHER" id="PTHR34388:SF1">
    <property type="entry name" value="DNA POLYMERASE III SUBUNIT DELTA"/>
    <property type="match status" value="1"/>
</dbReference>
<keyword evidence="6" id="KW-0239">DNA-directed DNA polymerase</keyword>
<keyword evidence="4 12" id="KW-0548">Nucleotidyltransferase</keyword>
<dbReference type="RefSeq" id="WP_123016530.1">
    <property type="nucleotide sequence ID" value="NZ_AP024911.1"/>
</dbReference>
<name>A0ABV7C5D5_9VIBR</name>
<evidence type="ECO:0000256" key="8">
    <source>
        <dbReference type="ARBA" id="ARBA00049244"/>
    </source>
</evidence>
<dbReference type="EMBL" id="JBHRSE010000011">
    <property type="protein sequence ID" value="MFC3022599.1"/>
    <property type="molecule type" value="Genomic_DNA"/>
</dbReference>
<feature type="domain" description="DNA polymerase III delta N-terminal" evidence="10">
    <location>
        <begin position="20"/>
        <end position="138"/>
    </location>
</feature>
<gene>
    <name evidence="12" type="primary">holA</name>
    <name evidence="12" type="ORF">ACFODT_01965</name>
</gene>
<dbReference type="InterPro" id="IPR008921">
    <property type="entry name" value="DNA_pol3_clamp-load_cplx_C"/>
</dbReference>
<sequence length="339" mass="38298">MKIYADKLADSLSKQLYGCYLLFGNEPLLLQESKAAIESCAKQQGFDEVHRFNVDANLDWNDVLDCCHAMSLFSSRQLIELTLPESGLNATITKAFQSLADALNPDIILLVSGPKITRAQENAAWCKALLVNGCLVNCLTPDMSRLPQFVSARCRQLNLVADRDALQMLAQWHEGNLLALVQSLEKLALNYPDGQLTAARLEASLSRHNHYTPFHWTDALLEGKAQRAQRILAQLQSEDAEPIILLRTLQKELLQLIKMQHALTHQSISTVMESFRVWNNKRPIYSAALQRLNAQKLRQLVKLLAQCEILTKTQYEQSVWPRLQQISLECCLTHVNIPS</sequence>
<comment type="caution">
    <text evidence="12">The sequence shown here is derived from an EMBL/GenBank/DDBJ whole genome shotgun (WGS) entry which is preliminary data.</text>
</comment>
<dbReference type="Proteomes" id="UP001595384">
    <property type="component" value="Unassembled WGS sequence"/>
</dbReference>
<keyword evidence="3 12" id="KW-0808">Transferase</keyword>
<evidence type="ECO:0000256" key="4">
    <source>
        <dbReference type="ARBA" id="ARBA00022695"/>
    </source>
</evidence>
<dbReference type="InterPro" id="IPR032780">
    <property type="entry name" value="DNA_pol3_delt_C"/>
</dbReference>
<dbReference type="Pfam" id="PF06144">
    <property type="entry name" value="DNA_pol3_delta"/>
    <property type="match status" value="1"/>
</dbReference>
<dbReference type="EC" id="2.7.7.7" evidence="1 9"/>
<dbReference type="GO" id="GO:0003887">
    <property type="term" value="F:DNA-directed DNA polymerase activity"/>
    <property type="evidence" value="ECO:0007669"/>
    <property type="project" value="UniProtKB-EC"/>
</dbReference>
<accession>A0ABV7C5D5</accession>
<evidence type="ECO:0000256" key="5">
    <source>
        <dbReference type="ARBA" id="ARBA00022705"/>
    </source>
</evidence>
<dbReference type="SUPFAM" id="SSF52540">
    <property type="entry name" value="P-loop containing nucleoside triphosphate hydrolases"/>
    <property type="match status" value="1"/>
</dbReference>
<proteinExistence type="inferred from homology"/>
<keyword evidence="5" id="KW-0235">DNA replication</keyword>
<comment type="catalytic activity">
    <reaction evidence="8">
        <text>DNA(n) + a 2'-deoxyribonucleoside 5'-triphosphate = DNA(n+1) + diphosphate</text>
        <dbReference type="Rhea" id="RHEA:22508"/>
        <dbReference type="Rhea" id="RHEA-COMP:17339"/>
        <dbReference type="Rhea" id="RHEA-COMP:17340"/>
        <dbReference type="ChEBI" id="CHEBI:33019"/>
        <dbReference type="ChEBI" id="CHEBI:61560"/>
        <dbReference type="ChEBI" id="CHEBI:173112"/>
        <dbReference type="EC" id="2.7.7.7"/>
    </reaction>
</comment>
<dbReference type="InterPro" id="IPR027417">
    <property type="entry name" value="P-loop_NTPase"/>
</dbReference>
<evidence type="ECO:0000256" key="6">
    <source>
        <dbReference type="ARBA" id="ARBA00022932"/>
    </source>
</evidence>